<comment type="caution">
    <text evidence="3">The sequence shown here is derived from an EMBL/GenBank/DDBJ whole genome shotgun (WGS) entry which is preliminary data.</text>
</comment>
<sequence length="456" mass="49628">MTGCAAQDTCALRSPPEQQTPVRSISTSVQRRATPRSTARQIVPVEEQCWPVTKLLEKYPELRYERWLPSTLRGALRNMGAVFDERVQRGEKGNALCLWCGRECSSSDALFCSGTTRQRIGEGCEHEHRMRRDGQYVRRQLFVRDRGVCARCGIDAHALFQQATACQTLEQRRKLFRRLARQVSAQWQTKARRALESMDVDFTSGMMWEAAHVIDVRHGGGLCGLDGFYTLCTPCHNDDYIRNYAQDLCDLQLSPTPTRAHRMLTARSPSNPRPPVLLESSPSSPSSSSSSSPLPDHALRPARHCAAAETPKKTRAPANALNSAKAPLALASTPTKGLSSASAPAKSLTSASAPAKGSALSTPTKALTSAKKSAKMLTVSKSPTKALALTPTKTPVRRPVAIIDLTGPPTLILPIAASREVDQLADDVATFNISSEEESSEDEVQVVSETSKLPAQ</sequence>
<evidence type="ECO:0000313" key="3">
    <source>
        <dbReference type="EMBL" id="KAJ2847041.1"/>
    </source>
</evidence>
<dbReference type="PANTHER" id="PTHR45766">
    <property type="entry name" value="DNA ANNEALING HELICASE AND ENDONUCLEASE ZRANB3 FAMILY MEMBER"/>
    <property type="match status" value="1"/>
</dbReference>
<feature type="compositionally biased region" description="Low complexity" evidence="2">
    <location>
        <begin position="280"/>
        <end position="293"/>
    </location>
</feature>
<proteinExistence type="predicted"/>
<dbReference type="OrthoDB" id="2801544at2759"/>
<dbReference type="AlphaFoldDB" id="A0A9W8LZF0"/>
<gene>
    <name evidence="3" type="ORF">IWW36_004057</name>
</gene>
<reference evidence="3" key="1">
    <citation type="submission" date="2022-07" db="EMBL/GenBank/DDBJ databases">
        <title>Phylogenomic reconstructions and comparative analyses of Kickxellomycotina fungi.</title>
        <authorList>
            <person name="Reynolds N.K."/>
            <person name="Stajich J.E."/>
            <person name="Barry K."/>
            <person name="Grigoriev I.V."/>
            <person name="Crous P."/>
            <person name="Smith M.E."/>
        </authorList>
    </citation>
    <scope>NUCLEOTIDE SEQUENCE</scope>
    <source>
        <strain evidence="3">NRRL 1566</strain>
    </source>
</reference>
<feature type="compositionally biased region" description="Acidic residues" evidence="2">
    <location>
        <begin position="435"/>
        <end position="444"/>
    </location>
</feature>
<feature type="region of interest" description="Disordered" evidence="2">
    <location>
        <begin position="433"/>
        <end position="456"/>
    </location>
</feature>
<feature type="region of interest" description="Disordered" evidence="2">
    <location>
        <begin position="1"/>
        <end position="37"/>
    </location>
</feature>
<evidence type="ECO:0008006" key="5">
    <source>
        <dbReference type="Google" id="ProtNLM"/>
    </source>
</evidence>
<dbReference type="GO" id="GO:0006281">
    <property type="term" value="P:DNA repair"/>
    <property type="evidence" value="ECO:0007669"/>
    <property type="project" value="TreeGrafter"/>
</dbReference>
<accession>A0A9W8LZF0</accession>
<dbReference type="GO" id="GO:0043596">
    <property type="term" value="C:nuclear replication fork"/>
    <property type="evidence" value="ECO:0007669"/>
    <property type="project" value="TreeGrafter"/>
</dbReference>
<dbReference type="Proteomes" id="UP001139887">
    <property type="component" value="Unassembled WGS sequence"/>
</dbReference>
<feature type="compositionally biased region" description="Low complexity" evidence="2">
    <location>
        <begin position="445"/>
        <end position="456"/>
    </location>
</feature>
<evidence type="ECO:0000256" key="1">
    <source>
        <dbReference type="ARBA" id="ARBA00022801"/>
    </source>
</evidence>
<evidence type="ECO:0000313" key="4">
    <source>
        <dbReference type="Proteomes" id="UP001139887"/>
    </source>
</evidence>
<protein>
    <recommendedName>
        <fullName evidence="5">HNH domain-containing protein</fullName>
    </recommendedName>
</protein>
<keyword evidence="4" id="KW-1185">Reference proteome</keyword>
<feature type="region of interest" description="Disordered" evidence="2">
    <location>
        <begin position="264"/>
        <end position="319"/>
    </location>
</feature>
<keyword evidence="1" id="KW-0378">Hydrolase</keyword>
<dbReference type="PANTHER" id="PTHR45766:SF5">
    <property type="entry name" value="SNF2 DOMAIN-CONTAINING PROTEIN _ HELICASE DOMAIN-CONTAINING PROTEIN _ HNH ENDONUCLEASE DOMAIN-CONTAINING PROTEIN"/>
    <property type="match status" value="1"/>
</dbReference>
<dbReference type="EMBL" id="JANBUW010000397">
    <property type="protein sequence ID" value="KAJ2847041.1"/>
    <property type="molecule type" value="Genomic_DNA"/>
</dbReference>
<evidence type="ECO:0000256" key="2">
    <source>
        <dbReference type="SAM" id="MobiDB-lite"/>
    </source>
</evidence>
<name>A0A9W8LZF0_9FUNG</name>
<dbReference type="GO" id="GO:0004520">
    <property type="term" value="F:DNA endonuclease activity"/>
    <property type="evidence" value="ECO:0007669"/>
    <property type="project" value="TreeGrafter"/>
</dbReference>
<dbReference type="GO" id="GO:0031297">
    <property type="term" value="P:replication fork processing"/>
    <property type="evidence" value="ECO:0007669"/>
    <property type="project" value="TreeGrafter"/>
</dbReference>
<feature type="compositionally biased region" description="Polar residues" evidence="2">
    <location>
        <begin position="16"/>
        <end position="37"/>
    </location>
</feature>
<dbReference type="GO" id="GO:0016787">
    <property type="term" value="F:hydrolase activity"/>
    <property type="evidence" value="ECO:0007669"/>
    <property type="project" value="UniProtKB-KW"/>
</dbReference>
<organism evidence="3 4">
    <name type="scientific">Coemansia brasiliensis</name>
    <dbReference type="NCBI Taxonomy" id="2650707"/>
    <lineage>
        <taxon>Eukaryota</taxon>
        <taxon>Fungi</taxon>
        <taxon>Fungi incertae sedis</taxon>
        <taxon>Zoopagomycota</taxon>
        <taxon>Kickxellomycotina</taxon>
        <taxon>Kickxellomycetes</taxon>
        <taxon>Kickxellales</taxon>
        <taxon>Kickxellaceae</taxon>
        <taxon>Coemansia</taxon>
    </lineage>
</organism>